<feature type="region of interest" description="Disordered" evidence="1">
    <location>
        <begin position="2473"/>
        <end position="2497"/>
    </location>
</feature>
<dbReference type="EMBL" id="SEYY01021063">
    <property type="protein sequence ID" value="KAB7496756.1"/>
    <property type="molecule type" value="Genomic_DNA"/>
</dbReference>
<accession>A0A5N5SRI5</accession>
<proteinExistence type="predicted"/>
<feature type="compositionally biased region" description="Basic and acidic residues" evidence="1">
    <location>
        <begin position="2900"/>
        <end position="2923"/>
    </location>
</feature>
<feature type="region of interest" description="Disordered" evidence="1">
    <location>
        <begin position="2661"/>
        <end position="2736"/>
    </location>
</feature>
<evidence type="ECO:0000256" key="1">
    <source>
        <dbReference type="SAM" id="MobiDB-lite"/>
    </source>
</evidence>
<evidence type="ECO:0000313" key="2">
    <source>
        <dbReference type="EMBL" id="KAB7496756.1"/>
    </source>
</evidence>
<dbReference type="OrthoDB" id="6427254at2759"/>
<feature type="compositionally biased region" description="Low complexity" evidence="1">
    <location>
        <begin position="3057"/>
        <end position="3076"/>
    </location>
</feature>
<feature type="region of interest" description="Disordered" evidence="1">
    <location>
        <begin position="2428"/>
        <end position="2453"/>
    </location>
</feature>
<feature type="compositionally biased region" description="Polar residues" evidence="1">
    <location>
        <begin position="1110"/>
        <end position="1121"/>
    </location>
</feature>
<feature type="compositionally biased region" description="Polar residues" evidence="1">
    <location>
        <begin position="882"/>
        <end position="893"/>
    </location>
</feature>
<feature type="compositionally biased region" description="Low complexity" evidence="1">
    <location>
        <begin position="1279"/>
        <end position="1293"/>
    </location>
</feature>
<feature type="region of interest" description="Disordered" evidence="1">
    <location>
        <begin position="2170"/>
        <end position="2250"/>
    </location>
</feature>
<feature type="compositionally biased region" description="Low complexity" evidence="1">
    <location>
        <begin position="2262"/>
        <end position="2281"/>
    </location>
</feature>
<feature type="compositionally biased region" description="Basic and acidic residues" evidence="1">
    <location>
        <begin position="2002"/>
        <end position="2011"/>
    </location>
</feature>
<sequence length="3082" mass="332972">MGEWPTLNKIVKTRLKATLQRCNKDERLKQICDSLLPLVTDPWGHPTLKAILAGSPVSDKEVEEYILEETWPIFRVRINTLVEQRCEKIAFNVLKECMRYIRLKANTAERPLLNSQEDHNHFVDLYFILLCKYEKQKFVQEIKDMNFVEGANHVRRLLAQQEQQKGKIWKSRRKVANLEMQIFVTACIMKPFDDVFPNFFIEWCNVMKELEIDGNELVQMMRKFLELKASSRHVYTMGSILHQQFGEIHAALVTELLIRALTSDMNELEAVKLQAKDGPKEEQIRLEHQMADGFMNLATVFALHESVARECVLTAFSLHPTQNRLEELKNFGLSRKPATESENIENCEKNSEISSQNKENSEMISEPFSLENSNALGAQCLIKRENPERTELSNNVIENLPCQSFSNSGTTFHNQDQVISHSVSEKSSATLIQDTTTQTNNNCISDDNVYKVSLTETAEIEIKDYCETQVQNSINLTSGVNQTDSSVFLDEGRLSSDSNSHQETNSNLKANIDVWEFMNEHGKKEDPPTVKLEDTKVKEDIDSMDGFLATTEGLIEQLNQGKSETKLNTETEQAKESDEPPPQYDILTDSQAVLNKEKLGISKELCDDLAVVLSSPRWQVLSWKLEKSQLLNICEKYMNNVDSAKNVTKELKFLNIDYNQFKHLPSAEVDEFTGIEKGYEHFMEQDSDIDDQDYYYGMNQNYSSGSDFDGGKRSRGSMFSKRGRRGRPPSKQRYFNSDSDSTGRSRSRARTTTSFSESEDSEFELNSITGKDKEFEGKRVTAISSFDKRKRLRIDATTGRVKRSYVNRASNTSLLRLYRHKNSFSNSNSSESFLNHSVKKEVLNNNSSVVLNHYDRSSITNKIQFQGENKISANNYVSCVKNEGNNTNPNSSKSEGERKPTTYFQRGNWRYAGYVISRPHKDNSSSVLPTTSTQPDTIKCSYRTREGRLVTMNSHNGFEEKKNEVDYRKRNSTKYQDTFAKFLMQQKQPHDKLVPNITITKNTIPIEESLQYLKRQGTSVIRKKNDNATVLATAQKNVLNQIMSPENSRHDFVGRSDHHLPVRAIAMPVSHNPPNLPPDKSNPTGLSRALPKGTTVVRRSKIDSGAGPSGLNNGGSTSILTRSPLVRTVGNQPRPTISITPSSNFLGSGTPLTFPNPVPIRSNLSQQHNAHEGPSTSYTGPSQTENERFSPLASATVVGSVSQTLSPRLNSNNSPSETQGSCFVSLNSNLATYSSNLNQAASNTTTTTVATISGETRTPSMLETLLRDRSTPSSPLVQSLTATESSLHTTTSSSVNEAAVTSITGSSVPGSSLTEAVSLVTTPSICSEASLSLSSANITSNTLSDSHTSGMTNSINLGVSTIPVVGSSVLSSSLPVISSGVGTHVAVSTGGTSPSVEPQPSGMHQLLLPAHFIQVQGSDGSTNLGIVHPGSFDLRFPPGTRVIKSASTMRPTTPLAISQSGTRPLNVLHNVKIVQNRQIVRTVVVPHSVALQGLSPQQTAQLVTLGQSPGASNTLESQSGAKISSTQLQKMLGHNVVPSGLVIRTIRPSSSEALNDDLPKPSSIIQHTSEIHQSSEKGKELEKNKGSSLQTQEEGLAERLNRNFLKNTFLASTSTQSVGTQTQTTAVKPVTGQLVNQVVMNHLRGIGGISSSSVPVSATPVVTNAVTTPALGSLSLSSSNAVSSETLEQLREFESVFEKVSNKSVKENDTNTANNQNVNHPPNASSEESMIAAQLLSMSNDTPNPSGSSFVYTIPTTSTESSVVALSSPSTTANVSTTAVAGARLGEGTFITIPTSTQGGTLILVNPSAATSGTMTITNNAQATQPPPAASPALSSTSSHSSVASSPSSTSSKSKSKSSKSKGVTSSSTPLTPTKPKSPPPPKAPPKPAVAKPQVEESEETKARIQAILDQYRQDLANTPQPQPAPRNRKNCPPPKNEGKSSSKKKSQVKKPDGTTSTSPNTSESGHLPSVSPSPAPLPVTPSGEDSDGSIGGVSVASSHFHSQEEKKPEESQSPQILQGVVVSNMKVDNSGLGSNLSLPQGRVVQLIRHGSKVTAITTRQPYQKSKTGLASGGPPPNVTIQGRINMNELMESHLASLLTQGSATISPGSAIITKLIQAQQQHTPSVQQLVVQTSGGIGQQIQQVSLQPVIATTSKSQIQNHLISGGVNVADSSNPTSNSAMKPILQPQPSPALSVGVSHSPGTPQQRVSSPSTPSPAPELPSTPSSFPTADESNSSEESAEGTSAAPLPPFFTLTKQYMSPQQNQQLNSSGSQVSLSSDSARSPMKIGSETPSNNSPGRNLNSQSSRSSPFIRSSYTKSMSLSSASQSSVVSKSNISGTVMLAHSAPPSPLANQRENVLDMSPVSGPSSLENSPLLSQRLPLVTTSELKSNSLDSVKSDLSVEEVQIPPSPATLTKQLQNAYMTESALSPTVSHSHLSSSSSYSSPTTIQDLQTGPESRVIFPNLGHTSHTYSLAGQSSSTSSLSNNSNCSSSHNNPSMENNALACLSSPSGDVYLDQAGVGLGLDSLPLVEGRSQSPSLSDLVPAVPLLSWSPRSADSIMGQSPSLNEALTGNITLDVHHSEDSLCDSSTGFPGLFAMDGDAASASSSSTDDVLNSSNNSCPISTFATTTTVFSVAPSQSHSQANNPVISSHTLGKRISNHEQDHTVSSTKTESSGSSLIRSSLQISQSDPNPECDQSPDRLKEDSTVNDDTWKHKSGSSNIKVASDDDDDEYDDISNDNSFRISKSGSSAHSTKTFNNQNFRNVYETHKENCKSKELSDFGVKKKIRNQAQHKEIVEKDSSTSAPKDEVVHNGYEKLNNCKNATDNGVKIEDFVYESKSEAVDDILHSHRLTHKCNSLKPENAYEGESFAEGEKHAIDVKKETKLEVSGRQTRGSKRRNDSDFVAEEKRSRSSRSRRPEPLPDLSPEEEKPPTLLSDDGALVGPLTRSLRGRNVSGTSDSSSNYSIDRVSTPGPQDSPAEAGNIAGVSRRRKRRGSHDSSVSSRDGSPLTVLLNSQQDVTVTAGGMHTRRSSSRDHAKKTRCRCCVDQSSPTATVGGSNRRTSGRVSRGSGTNASSSAS</sequence>
<feature type="compositionally biased region" description="Low complexity" evidence="1">
    <location>
        <begin position="3001"/>
        <end position="3010"/>
    </location>
</feature>
<feature type="region of interest" description="Disordered" evidence="1">
    <location>
        <begin position="2883"/>
        <end position="3082"/>
    </location>
</feature>
<feature type="compositionally biased region" description="Basic and acidic residues" evidence="1">
    <location>
        <begin position="2700"/>
        <end position="2716"/>
    </location>
</feature>
<feature type="compositionally biased region" description="Basic residues" evidence="1">
    <location>
        <begin position="3030"/>
        <end position="3045"/>
    </location>
</feature>
<feature type="region of interest" description="Disordered" evidence="1">
    <location>
        <begin position="1068"/>
        <end position="1189"/>
    </location>
</feature>
<feature type="region of interest" description="Disordered" evidence="1">
    <location>
        <begin position="1702"/>
        <end position="1728"/>
    </location>
</feature>
<feature type="compositionally biased region" description="Basic residues" evidence="1">
    <location>
        <begin position="721"/>
        <end position="730"/>
    </location>
</feature>
<feature type="compositionally biased region" description="Low complexity" evidence="1">
    <location>
        <begin position="2429"/>
        <end position="2448"/>
    </location>
</feature>
<feature type="compositionally biased region" description="Low complexity" evidence="1">
    <location>
        <begin position="2479"/>
        <end position="2497"/>
    </location>
</feature>
<dbReference type="Proteomes" id="UP000326759">
    <property type="component" value="Unassembled WGS sequence"/>
</dbReference>
<feature type="compositionally biased region" description="Low complexity" evidence="1">
    <location>
        <begin position="1831"/>
        <end position="1853"/>
    </location>
</feature>
<gene>
    <name evidence="2" type="primary">TOLLIP</name>
    <name evidence="2" type="ORF">Anas_09251</name>
</gene>
<feature type="compositionally biased region" description="Basic and acidic residues" evidence="1">
    <location>
        <begin position="563"/>
        <end position="578"/>
    </location>
</feature>
<feature type="compositionally biased region" description="Low complexity" evidence="1">
    <location>
        <begin position="1710"/>
        <end position="1724"/>
    </location>
</feature>
<protein>
    <submittedName>
        <fullName evidence="2">Toll-interacting protein</fullName>
    </submittedName>
</protein>
<feature type="compositionally biased region" description="Polar residues" evidence="1">
    <location>
        <begin position="2291"/>
        <end position="2303"/>
    </location>
</feature>
<feature type="compositionally biased region" description="Polar residues" evidence="1">
    <location>
        <begin position="2171"/>
        <end position="2181"/>
    </location>
</feature>
<feature type="region of interest" description="Disordered" evidence="1">
    <location>
        <begin position="706"/>
        <end position="763"/>
    </location>
</feature>
<keyword evidence="3" id="KW-1185">Reference proteome</keyword>
<evidence type="ECO:0000313" key="3">
    <source>
        <dbReference type="Proteomes" id="UP000326759"/>
    </source>
</evidence>
<feature type="region of interest" description="Disordered" evidence="1">
    <location>
        <begin position="2262"/>
        <end position="2312"/>
    </location>
</feature>
<feature type="compositionally biased region" description="Polar residues" evidence="1">
    <location>
        <begin position="1954"/>
        <end position="1965"/>
    </location>
</feature>
<organism evidence="2 3">
    <name type="scientific">Armadillidium nasatum</name>
    <dbReference type="NCBI Taxonomy" id="96803"/>
    <lineage>
        <taxon>Eukaryota</taxon>
        <taxon>Metazoa</taxon>
        <taxon>Ecdysozoa</taxon>
        <taxon>Arthropoda</taxon>
        <taxon>Crustacea</taxon>
        <taxon>Multicrustacea</taxon>
        <taxon>Malacostraca</taxon>
        <taxon>Eumalacostraca</taxon>
        <taxon>Peracarida</taxon>
        <taxon>Isopoda</taxon>
        <taxon>Oniscidea</taxon>
        <taxon>Crinocheta</taxon>
        <taxon>Armadillidiidae</taxon>
        <taxon>Armadillidium</taxon>
    </lineage>
</organism>
<feature type="region of interest" description="Disordered" evidence="1">
    <location>
        <begin position="336"/>
        <end position="358"/>
    </location>
</feature>
<feature type="compositionally biased region" description="Low complexity" evidence="1">
    <location>
        <begin position="737"/>
        <end position="756"/>
    </location>
</feature>
<feature type="region of interest" description="Disordered" evidence="1">
    <location>
        <begin position="2390"/>
        <end position="2409"/>
    </location>
</feature>
<reference evidence="2 3" key="1">
    <citation type="journal article" date="2019" name="PLoS Biol.">
        <title>Sex chromosomes control vertical transmission of feminizing Wolbachia symbionts in an isopod.</title>
        <authorList>
            <person name="Becking T."/>
            <person name="Chebbi M.A."/>
            <person name="Giraud I."/>
            <person name="Moumen B."/>
            <person name="Laverre T."/>
            <person name="Caubet Y."/>
            <person name="Peccoud J."/>
            <person name="Gilbert C."/>
            <person name="Cordaux R."/>
        </authorList>
    </citation>
    <scope>NUCLEOTIDE SEQUENCE [LARGE SCALE GENOMIC DNA]</scope>
    <source>
        <strain evidence="2">ANa2</strain>
        <tissue evidence="2">Whole body excluding digestive tract and cuticle</tissue>
    </source>
</reference>
<feature type="compositionally biased region" description="Low complexity" evidence="1">
    <location>
        <begin position="2668"/>
        <end position="2691"/>
    </location>
</feature>
<feature type="compositionally biased region" description="Basic and acidic residues" evidence="1">
    <location>
        <begin position="1569"/>
        <end position="1585"/>
    </location>
</feature>
<feature type="region of interest" description="Disordered" evidence="1">
    <location>
        <begin position="1569"/>
        <end position="1588"/>
    </location>
</feature>
<name>A0A5N5SRI5_9CRUS</name>
<feature type="region of interest" description="Disordered" evidence="1">
    <location>
        <begin position="1819"/>
        <end position="2016"/>
    </location>
</feature>
<feature type="compositionally biased region" description="Polar residues" evidence="1">
    <location>
        <begin position="2201"/>
        <end position="2213"/>
    </location>
</feature>
<feature type="region of interest" description="Disordered" evidence="1">
    <location>
        <begin position="1268"/>
        <end position="1293"/>
    </location>
</feature>
<feature type="compositionally biased region" description="Pro residues" evidence="1">
    <location>
        <begin position="1876"/>
        <end position="1888"/>
    </location>
</feature>
<feature type="compositionally biased region" description="Low complexity" evidence="1">
    <location>
        <begin position="1861"/>
        <end position="1875"/>
    </location>
</feature>
<feature type="compositionally biased region" description="Polar residues" evidence="1">
    <location>
        <begin position="1129"/>
        <end position="1153"/>
    </location>
</feature>
<comment type="caution">
    <text evidence="2">The sequence shown here is derived from an EMBL/GenBank/DDBJ whole genome shotgun (WGS) entry which is preliminary data.</text>
</comment>
<feature type="region of interest" description="Disordered" evidence="1">
    <location>
        <begin position="882"/>
        <end position="901"/>
    </location>
</feature>
<feature type="compositionally biased region" description="Polar residues" evidence="1">
    <location>
        <begin position="2957"/>
        <end position="2968"/>
    </location>
</feature>
<feature type="region of interest" description="Disordered" evidence="1">
    <location>
        <begin position="558"/>
        <end position="584"/>
    </location>
</feature>
<feature type="compositionally biased region" description="Polar residues" evidence="1">
    <location>
        <begin position="1162"/>
        <end position="1184"/>
    </location>
</feature>